<feature type="transmembrane region" description="Helical" evidence="1">
    <location>
        <begin position="34"/>
        <end position="56"/>
    </location>
</feature>
<accession>A0ABQ4GZJ4</accession>
<feature type="transmembrane region" description="Helical" evidence="1">
    <location>
        <begin position="376"/>
        <end position="395"/>
    </location>
</feature>
<feature type="transmembrane region" description="Helical" evidence="1">
    <location>
        <begin position="274"/>
        <end position="293"/>
    </location>
</feature>
<feature type="transmembrane region" description="Helical" evidence="1">
    <location>
        <begin position="119"/>
        <end position="143"/>
    </location>
</feature>
<dbReference type="GO" id="GO:0016746">
    <property type="term" value="F:acyltransferase activity"/>
    <property type="evidence" value="ECO:0007669"/>
    <property type="project" value="UniProtKB-KW"/>
</dbReference>
<comment type="caution">
    <text evidence="3">The sequence shown here is derived from an EMBL/GenBank/DDBJ whole genome shotgun (WGS) entry which is preliminary data.</text>
</comment>
<protein>
    <submittedName>
        <fullName evidence="3">Acyltransferase</fullName>
    </submittedName>
</protein>
<proteinExistence type="predicted"/>
<feature type="transmembrane region" description="Helical" evidence="1">
    <location>
        <begin position="233"/>
        <end position="253"/>
    </location>
</feature>
<keyword evidence="4" id="KW-1185">Reference proteome</keyword>
<keyword evidence="3" id="KW-0808">Transferase</keyword>
<evidence type="ECO:0000313" key="3">
    <source>
        <dbReference type="EMBL" id="GIH66870.1"/>
    </source>
</evidence>
<keyword evidence="1" id="KW-0812">Transmembrane</keyword>
<keyword evidence="1" id="KW-1133">Transmembrane helix</keyword>
<keyword evidence="3" id="KW-0012">Acyltransferase</keyword>
<feature type="transmembrane region" description="Helical" evidence="1">
    <location>
        <begin position="344"/>
        <end position="364"/>
    </location>
</feature>
<feature type="transmembrane region" description="Helical" evidence="1">
    <location>
        <begin position="305"/>
        <end position="323"/>
    </location>
</feature>
<organism evidence="3 4">
    <name type="scientific">Microbispora siamensis</name>
    <dbReference type="NCBI Taxonomy" id="564413"/>
    <lineage>
        <taxon>Bacteria</taxon>
        <taxon>Bacillati</taxon>
        <taxon>Actinomycetota</taxon>
        <taxon>Actinomycetes</taxon>
        <taxon>Streptosporangiales</taxon>
        <taxon>Streptosporangiaceae</taxon>
        <taxon>Microbispora</taxon>
    </lineage>
</organism>
<dbReference type="PANTHER" id="PTHR23028">
    <property type="entry name" value="ACETYLTRANSFERASE"/>
    <property type="match status" value="1"/>
</dbReference>
<dbReference type="InterPro" id="IPR050879">
    <property type="entry name" value="Acyltransferase_3"/>
</dbReference>
<dbReference type="Pfam" id="PF01757">
    <property type="entry name" value="Acyl_transf_3"/>
    <property type="match status" value="1"/>
</dbReference>
<keyword evidence="1" id="KW-0472">Membrane</keyword>
<feature type="transmembrane region" description="Helical" evidence="1">
    <location>
        <begin position="201"/>
        <end position="221"/>
    </location>
</feature>
<dbReference type="PANTHER" id="PTHR23028:SF53">
    <property type="entry name" value="ACYL_TRANSF_3 DOMAIN-CONTAINING PROTEIN"/>
    <property type="match status" value="1"/>
</dbReference>
<dbReference type="InterPro" id="IPR002656">
    <property type="entry name" value="Acyl_transf_3_dom"/>
</dbReference>
<gene>
    <name evidence="3" type="ORF">Msi02_76870</name>
</gene>
<evidence type="ECO:0000313" key="4">
    <source>
        <dbReference type="Proteomes" id="UP000660454"/>
    </source>
</evidence>
<evidence type="ECO:0000259" key="2">
    <source>
        <dbReference type="Pfam" id="PF01757"/>
    </source>
</evidence>
<name>A0ABQ4GZJ4_9ACTN</name>
<feature type="transmembrane region" description="Helical" evidence="1">
    <location>
        <begin position="171"/>
        <end position="189"/>
    </location>
</feature>
<dbReference type="EMBL" id="BOOF01000061">
    <property type="protein sequence ID" value="GIH66870.1"/>
    <property type="molecule type" value="Genomic_DNA"/>
</dbReference>
<feature type="domain" description="Acyltransferase 3" evidence="2">
    <location>
        <begin position="29"/>
        <end position="394"/>
    </location>
</feature>
<reference evidence="3 4" key="1">
    <citation type="submission" date="2021-01" db="EMBL/GenBank/DDBJ databases">
        <title>Whole genome shotgun sequence of Microbispora siamensis NBRC 104113.</title>
        <authorList>
            <person name="Komaki H."/>
            <person name="Tamura T."/>
        </authorList>
    </citation>
    <scope>NUCLEOTIDE SEQUENCE [LARGE SCALE GENOMIC DNA]</scope>
    <source>
        <strain evidence="3 4">NBRC 104113</strain>
    </source>
</reference>
<feature type="transmembrane region" description="Helical" evidence="1">
    <location>
        <begin position="76"/>
        <end position="98"/>
    </location>
</feature>
<dbReference type="RefSeq" id="WP_204052642.1">
    <property type="nucleotide sequence ID" value="NZ_BOOF01000061.1"/>
</dbReference>
<dbReference type="Proteomes" id="UP000660454">
    <property type="component" value="Unassembled WGS sequence"/>
</dbReference>
<sequence>MATDIASGSSADARGSAPAPSRVKRQYFAELQGIRALAVLAVITIHSAFTAGQIGFMGKPGNGFFAIILERVTRESLPILFALSGFLLYRPFVLATMAGAPKPDLKSYAWRRVLRIGPAYWLLAVVMLLTLGREQVTGVWYVLRVLVMQHVYQAGAIPTGMESTWSMATETLFYALLPIFAWLFARFARGASGPAGQARRLLVGVALIALVAYAFSAYSHLPSLGPWPVQGNWPIGWFGYLAVGMALAVLSAAAETSPDGMLAPYRLIARHQGATWAVAAVVILLFCFSPVGGQGTSDYPTLAQVMFDQPIDLLIVFLLLAPLTVPGERSKFIAATMTWRPLQFIGKVSYGMFLWHIPMIYFYNGSMVGGSNFPRTLLVVVAGSFLAAVVSYYLVERPALNLRNRFGKASREPSTPVLVR</sequence>
<evidence type="ECO:0000256" key="1">
    <source>
        <dbReference type="SAM" id="Phobius"/>
    </source>
</evidence>